<feature type="domain" description="5'-Nucleotidase C-terminal" evidence="2">
    <location>
        <begin position="72"/>
        <end position="204"/>
    </location>
</feature>
<gene>
    <name evidence="3" type="ORF">IC230_00275</name>
</gene>
<dbReference type="GO" id="GO:0009166">
    <property type="term" value="P:nucleotide catabolic process"/>
    <property type="evidence" value="ECO:0007669"/>
    <property type="project" value="InterPro"/>
</dbReference>
<dbReference type="PANTHER" id="PTHR11575:SF24">
    <property type="entry name" value="5'-NUCLEOTIDASE"/>
    <property type="match status" value="1"/>
</dbReference>
<evidence type="ECO:0000313" key="3">
    <source>
        <dbReference type="EMBL" id="MBD2751308.1"/>
    </source>
</evidence>
<dbReference type="EMBL" id="JACXAA010000001">
    <property type="protein sequence ID" value="MBD2751308.1"/>
    <property type="molecule type" value="Genomic_DNA"/>
</dbReference>
<dbReference type="RefSeq" id="WP_191036961.1">
    <property type="nucleotide sequence ID" value="NZ_JACXAA010000001.1"/>
</dbReference>
<organism evidence="3 4">
    <name type="scientific">Spirosoma validum</name>
    <dbReference type="NCBI Taxonomy" id="2771355"/>
    <lineage>
        <taxon>Bacteria</taxon>
        <taxon>Pseudomonadati</taxon>
        <taxon>Bacteroidota</taxon>
        <taxon>Cytophagia</taxon>
        <taxon>Cytophagales</taxon>
        <taxon>Cytophagaceae</taxon>
        <taxon>Spirosoma</taxon>
    </lineage>
</organism>
<dbReference type="InterPro" id="IPR036907">
    <property type="entry name" value="5'-Nucleotdase_C_sf"/>
</dbReference>
<evidence type="ECO:0000313" key="4">
    <source>
        <dbReference type="Proteomes" id="UP000653797"/>
    </source>
</evidence>
<dbReference type="Proteomes" id="UP000653797">
    <property type="component" value="Unassembled WGS sequence"/>
</dbReference>
<name>A0A927AWY8_9BACT</name>
<dbReference type="Gene3D" id="3.90.780.10">
    <property type="entry name" value="5'-Nucleotidase, C-terminal domain"/>
    <property type="match status" value="1"/>
</dbReference>
<evidence type="ECO:0000259" key="2">
    <source>
        <dbReference type="Pfam" id="PF02872"/>
    </source>
</evidence>
<evidence type="ECO:0000256" key="1">
    <source>
        <dbReference type="SAM" id="SignalP"/>
    </source>
</evidence>
<dbReference type="InterPro" id="IPR008334">
    <property type="entry name" value="5'-Nucleotdase_C"/>
</dbReference>
<reference evidence="3" key="1">
    <citation type="submission" date="2020-09" db="EMBL/GenBank/DDBJ databases">
        <authorList>
            <person name="Kim M.K."/>
        </authorList>
    </citation>
    <scope>NUCLEOTIDE SEQUENCE</scope>
    <source>
        <strain evidence="3">BT704</strain>
    </source>
</reference>
<dbReference type="PRINTS" id="PR01607">
    <property type="entry name" value="APYRASEFAMLY"/>
</dbReference>
<dbReference type="GO" id="GO:0016787">
    <property type="term" value="F:hydrolase activity"/>
    <property type="evidence" value="ECO:0007669"/>
    <property type="project" value="InterPro"/>
</dbReference>
<feature type="signal peptide" evidence="1">
    <location>
        <begin position="1"/>
        <end position="23"/>
    </location>
</feature>
<proteinExistence type="predicted"/>
<dbReference type="InterPro" id="IPR006179">
    <property type="entry name" value="5_nucleotidase/apyrase"/>
</dbReference>
<dbReference type="PANTHER" id="PTHR11575">
    <property type="entry name" value="5'-NUCLEOTIDASE-RELATED"/>
    <property type="match status" value="1"/>
</dbReference>
<accession>A0A927AWY8</accession>
<keyword evidence="4" id="KW-1185">Reference proteome</keyword>
<comment type="caution">
    <text evidence="3">The sequence shown here is derived from an EMBL/GenBank/DDBJ whole genome shotgun (WGS) entry which is preliminary data.</text>
</comment>
<sequence length="247" mass="27233">MRKYLLWLALVSFWACTPSGYHLTNRTANRIGVDSSAASVDTSLANFLTPYRQGIDRTMNEVLTTATGPIEKKQPDGPLNDLLTDALLQKATQRYGKPIDCAHLNYGGIRDNLPKGTITMGSVFGVMPFENQLVILTVKGDVLQQLLNHFAKDNKLVIGGLRTKVHNGQAQSVTFTNGRTLQPTETYTVALSDYIANGGDNASFLQNPVKREDINYLIRDALIDYFREQGKTGQPLNPTSDGRVSIE</sequence>
<keyword evidence="1" id="KW-0732">Signal</keyword>
<protein>
    <submittedName>
        <fullName evidence="3">5'-nucleotidase C-terminal domain-containing protein</fullName>
    </submittedName>
</protein>
<feature type="chain" id="PRO_5038124417" evidence="1">
    <location>
        <begin position="24"/>
        <end position="247"/>
    </location>
</feature>
<dbReference type="SUPFAM" id="SSF55816">
    <property type="entry name" value="5'-nucleotidase (syn. UDP-sugar hydrolase), C-terminal domain"/>
    <property type="match status" value="1"/>
</dbReference>
<dbReference type="AlphaFoldDB" id="A0A927AWY8"/>
<dbReference type="GO" id="GO:0030288">
    <property type="term" value="C:outer membrane-bounded periplasmic space"/>
    <property type="evidence" value="ECO:0007669"/>
    <property type="project" value="TreeGrafter"/>
</dbReference>
<dbReference type="Pfam" id="PF02872">
    <property type="entry name" value="5_nucleotid_C"/>
    <property type="match status" value="1"/>
</dbReference>